<organism evidence="1 2">
    <name type="scientific">Smallanthus sonchifolius</name>
    <dbReference type="NCBI Taxonomy" id="185202"/>
    <lineage>
        <taxon>Eukaryota</taxon>
        <taxon>Viridiplantae</taxon>
        <taxon>Streptophyta</taxon>
        <taxon>Embryophyta</taxon>
        <taxon>Tracheophyta</taxon>
        <taxon>Spermatophyta</taxon>
        <taxon>Magnoliopsida</taxon>
        <taxon>eudicotyledons</taxon>
        <taxon>Gunneridae</taxon>
        <taxon>Pentapetalae</taxon>
        <taxon>asterids</taxon>
        <taxon>campanulids</taxon>
        <taxon>Asterales</taxon>
        <taxon>Asteraceae</taxon>
        <taxon>Asteroideae</taxon>
        <taxon>Heliantheae alliance</taxon>
        <taxon>Millerieae</taxon>
        <taxon>Smallanthus</taxon>
    </lineage>
</organism>
<dbReference type="Proteomes" id="UP001056120">
    <property type="component" value="Linkage Group LG01"/>
</dbReference>
<evidence type="ECO:0000313" key="2">
    <source>
        <dbReference type="Proteomes" id="UP001056120"/>
    </source>
</evidence>
<comment type="caution">
    <text evidence="1">The sequence shown here is derived from an EMBL/GenBank/DDBJ whole genome shotgun (WGS) entry which is preliminary data.</text>
</comment>
<gene>
    <name evidence="1" type="ORF">L1987_01548</name>
</gene>
<proteinExistence type="predicted"/>
<keyword evidence="2" id="KW-1185">Reference proteome</keyword>
<evidence type="ECO:0000313" key="1">
    <source>
        <dbReference type="EMBL" id="KAI3827472.1"/>
    </source>
</evidence>
<reference evidence="2" key="1">
    <citation type="journal article" date="2022" name="Mol. Ecol. Resour.">
        <title>The genomes of chicory, endive, great burdock and yacon provide insights into Asteraceae palaeo-polyploidization history and plant inulin production.</title>
        <authorList>
            <person name="Fan W."/>
            <person name="Wang S."/>
            <person name="Wang H."/>
            <person name="Wang A."/>
            <person name="Jiang F."/>
            <person name="Liu H."/>
            <person name="Zhao H."/>
            <person name="Xu D."/>
            <person name="Zhang Y."/>
        </authorList>
    </citation>
    <scope>NUCLEOTIDE SEQUENCE [LARGE SCALE GENOMIC DNA]</scope>
    <source>
        <strain evidence="2">cv. Yunnan</strain>
    </source>
</reference>
<dbReference type="EMBL" id="CM042018">
    <property type="protein sequence ID" value="KAI3827472.1"/>
    <property type="molecule type" value="Genomic_DNA"/>
</dbReference>
<name>A0ACB9K5F3_9ASTR</name>
<sequence>MSSGQRGCLLVRQCYFHNDPRNIISIGGEVLGCRDFHSRFRASQAGLCLNMDYNDSPARESCGLSSRESKC</sequence>
<accession>A0ACB9K5F3</accession>
<reference evidence="1 2" key="2">
    <citation type="journal article" date="2022" name="Mol. Ecol. Resour.">
        <title>The genomes of chicory, endive, great burdock and yacon provide insights into Asteraceae paleo-polyploidization history and plant inulin production.</title>
        <authorList>
            <person name="Fan W."/>
            <person name="Wang S."/>
            <person name="Wang H."/>
            <person name="Wang A."/>
            <person name="Jiang F."/>
            <person name="Liu H."/>
            <person name="Zhao H."/>
            <person name="Xu D."/>
            <person name="Zhang Y."/>
        </authorList>
    </citation>
    <scope>NUCLEOTIDE SEQUENCE [LARGE SCALE GENOMIC DNA]</scope>
    <source>
        <strain evidence="2">cv. Yunnan</strain>
        <tissue evidence="1">Leaves</tissue>
    </source>
</reference>
<protein>
    <submittedName>
        <fullName evidence="1">Uncharacterized protein</fullName>
    </submittedName>
</protein>